<accession>A0A1J4TAP4</accession>
<evidence type="ECO:0000256" key="1">
    <source>
        <dbReference type="ARBA" id="ARBA00007435"/>
    </source>
</evidence>
<evidence type="ECO:0000313" key="4">
    <source>
        <dbReference type="Proteomes" id="UP000183192"/>
    </source>
</evidence>
<organism evidence="3 4">
    <name type="scientific">Candidatus Falkowbacteria bacterium CG1_02_37_44</name>
    <dbReference type="NCBI Taxonomy" id="1805146"/>
    <lineage>
        <taxon>Bacteria</taxon>
        <taxon>Candidatus Falkowiibacteriota</taxon>
    </lineage>
</organism>
<dbReference type="CDD" id="cd10448">
    <property type="entry name" value="GIY-YIG_unchar_3"/>
    <property type="match status" value="1"/>
</dbReference>
<dbReference type="InterPro" id="IPR050190">
    <property type="entry name" value="UPF0213_domain"/>
</dbReference>
<dbReference type="Pfam" id="PF01541">
    <property type="entry name" value="GIY-YIG"/>
    <property type="match status" value="1"/>
</dbReference>
<name>A0A1J4TAP4_9BACT</name>
<dbReference type="PROSITE" id="PS50164">
    <property type="entry name" value="GIY_YIG"/>
    <property type="match status" value="1"/>
</dbReference>
<proteinExistence type="inferred from homology"/>
<dbReference type="PANTHER" id="PTHR34477:SF5">
    <property type="entry name" value="BSL5627 PROTEIN"/>
    <property type="match status" value="1"/>
</dbReference>
<sequence length="97" mass="11407">MGKLYYVYLSTNKRHNVLYTGVTNNLLNKDNQYKEKINKNSFTSKYNINKVVYCETYNNINDAIAREKQIKAGSRKKKIEIIDGINPKWKDLVEETL</sequence>
<dbReference type="Gene3D" id="3.40.1440.10">
    <property type="entry name" value="GIY-YIG endonuclease"/>
    <property type="match status" value="1"/>
</dbReference>
<evidence type="ECO:0000313" key="3">
    <source>
        <dbReference type="EMBL" id="OIO07303.1"/>
    </source>
</evidence>
<dbReference type="Proteomes" id="UP000183192">
    <property type="component" value="Unassembled WGS sequence"/>
</dbReference>
<dbReference type="InterPro" id="IPR035901">
    <property type="entry name" value="GIY-YIG_endonuc_sf"/>
</dbReference>
<feature type="domain" description="GIY-YIG" evidence="2">
    <location>
        <begin position="3"/>
        <end position="80"/>
    </location>
</feature>
<dbReference type="STRING" id="1805146.AUJ27_02715"/>
<reference evidence="3 4" key="1">
    <citation type="journal article" date="2016" name="Environ. Microbiol.">
        <title>Genomic resolution of a cold subsurface aquifer community provides metabolic insights for novel microbes adapted to high CO concentrations.</title>
        <authorList>
            <person name="Probst A.J."/>
            <person name="Castelle C.J."/>
            <person name="Singh A."/>
            <person name="Brown C.T."/>
            <person name="Anantharaman K."/>
            <person name="Sharon I."/>
            <person name="Hug L.A."/>
            <person name="Burstein D."/>
            <person name="Emerson J.B."/>
            <person name="Thomas B.C."/>
            <person name="Banfield J.F."/>
        </authorList>
    </citation>
    <scope>NUCLEOTIDE SEQUENCE [LARGE SCALE GENOMIC DNA]</scope>
    <source>
        <strain evidence="3">CG1_02_37_44</strain>
    </source>
</reference>
<dbReference type="InterPro" id="IPR000305">
    <property type="entry name" value="GIY-YIG_endonuc"/>
</dbReference>
<gene>
    <name evidence="3" type="ORF">AUJ27_02715</name>
</gene>
<dbReference type="EMBL" id="MNUU01000051">
    <property type="protein sequence ID" value="OIO07303.1"/>
    <property type="molecule type" value="Genomic_DNA"/>
</dbReference>
<dbReference type="AlphaFoldDB" id="A0A1J4TAP4"/>
<comment type="caution">
    <text evidence="3">The sequence shown here is derived from an EMBL/GenBank/DDBJ whole genome shotgun (WGS) entry which is preliminary data.</text>
</comment>
<dbReference type="PANTHER" id="PTHR34477">
    <property type="entry name" value="UPF0213 PROTEIN YHBQ"/>
    <property type="match status" value="1"/>
</dbReference>
<comment type="similarity">
    <text evidence="1">Belongs to the UPF0213 family.</text>
</comment>
<protein>
    <recommendedName>
        <fullName evidence="2">GIY-YIG domain-containing protein</fullName>
    </recommendedName>
</protein>
<dbReference type="SUPFAM" id="SSF82771">
    <property type="entry name" value="GIY-YIG endonuclease"/>
    <property type="match status" value="1"/>
</dbReference>
<evidence type="ECO:0000259" key="2">
    <source>
        <dbReference type="PROSITE" id="PS50164"/>
    </source>
</evidence>